<reference evidence="3" key="1">
    <citation type="submission" date="2023-01" db="EMBL/GenBank/DDBJ databases">
        <title>Key to firefly adult light organ development and bioluminescence: homeobox transcription factors regulate luciferase expression and transportation to peroxisome.</title>
        <authorList>
            <person name="Fu X."/>
        </authorList>
    </citation>
    <scope>NUCLEOTIDE SEQUENCE [LARGE SCALE GENOMIC DNA]</scope>
</reference>
<feature type="transmembrane region" description="Helical" evidence="1">
    <location>
        <begin position="12"/>
        <end position="29"/>
    </location>
</feature>
<proteinExistence type="predicted"/>
<keyword evidence="1" id="KW-0472">Membrane</keyword>
<protein>
    <recommendedName>
        <fullName evidence="4">G-protein coupled receptors family 1 profile domain-containing protein</fullName>
    </recommendedName>
</protein>
<gene>
    <name evidence="2" type="ORF">RN001_010895</name>
</gene>
<dbReference type="Gene3D" id="1.20.1070.10">
    <property type="entry name" value="Rhodopsin 7-helix transmembrane proteins"/>
    <property type="match status" value="1"/>
</dbReference>
<feature type="transmembrane region" description="Helical" evidence="1">
    <location>
        <begin position="315"/>
        <end position="337"/>
    </location>
</feature>
<feature type="transmembrane region" description="Helical" evidence="1">
    <location>
        <begin position="78"/>
        <end position="103"/>
    </location>
</feature>
<dbReference type="Proteomes" id="UP001353858">
    <property type="component" value="Unassembled WGS sequence"/>
</dbReference>
<keyword evidence="1" id="KW-1133">Transmembrane helix</keyword>
<evidence type="ECO:0000313" key="2">
    <source>
        <dbReference type="EMBL" id="KAK4878389.1"/>
    </source>
</evidence>
<comment type="caution">
    <text evidence="2">The sequence shown here is derived from an EMBL/GenBank/DDBJ whole genome shotgun (WGS) entry which is preliminary data.</text>
</comment>
<feature type="transmembrane region" description="Helical" evidence="1">
    <location>
        <begin position="174"/>
        <end position="198"/>
    </location>
</feature>
<name>A0AAN7PVD7_9COLE</name>
<evidence type="ECO:0008006" key="4">
    <source>
        <dbReference type="Google" id="ProtNLM"/>
    </source>
</evidence>
<sequence length="779" mass="89632">MLRYSNEQLATIIGVPIVSILLIWTVAIFHKNRKKWSSYDIAVVAVLVQSILRNLAVLGYTALVITKQGYLPGDYCKAIAWTFNSLHTFQASSLTTLAVIALFTVKLYKKQQNLQQYLTTTHVIYHLFCLTTLCACVGVASILAQDNDKNNINFSAFEDNTLCKFMPFELDVKFNIFIIVLHIFLATVSLTAFIFICFNHLSLRRQGFDYLKKSTSDLSELSLSLTASVNDNGNKTYYDTYTIQRVPQLEQFENFETQQPQPVWNSDLSNISMTVSSTNSKRPCLKKRDDDETGCGLHTMYPILTVCYLFNHLPLILLCIFPRLIAPWTVSGVALWMGQLQDVLIPIGLGFVDSRFCRWVSKVYKCTERSIETDKVPPGVGLDGKFRHFGSQPQSLEISQTYPERTRVYVNEPKFPITNGSLYTSIDGRLPIIHNYRRPKDRNGCIKTIPTNSVNVNLHSSHLKRQEYVRQRYALPQQVNQETNKSTCGKCENTNRDVSFNDLYNKRLLPKRISLSEDSLCRLDNVSSITSKDFNRPRLVKNKRNKLSLGRISKSHDCLNELQLDLNRFKRNPEAFQKNEVQQCVSSDDEYFSDSVNMPDYDATSQSSFSITTEANCDFEFYQNKSIDVFKPEQTDNFTIIDDYDSYGVLNERRKTDLSTFKQKNFNDSKNDVSQLRITRSNSKRSLENFQAYVNEENVCNSFRIQRSNSFMTAEDCKRFDYDRNGRCRPISPNQESNVNLSIKYLQDIYSQKEFSKTKPATCSTSVPDFKRIFISEYI</sequence>
<accession>A0AAN7PVD7</accession>
<evidence type="ECO:0000313" key="3">
    <source>
        <dbReference type="Proteomes" id="UP001353858"/>
    </source>
</evidence>
<keyword evidence="1" id="KW-0812">Transmembrane</keyword>
<feature type="transmembrane region" description="Helical" evidence="1">
    <location>
        <begin position="41"/>
        <end position="66"/>
    </location>
</feature>
<feature type="transmembrane region" description="Helical" evidence="1">
    <location>
        <begin position="123"/>
        <end position="144"/>
    </location>
</feature>
<evidence type="ECO:0000256" key="1">
    <source>
        <dbReference type="SAM" id="Phobius"/>
    </source>
</evidence>
<keyword evidence="3" id="KW-1185">Reference proteome</keyword>
<dbReference type="AlphaFoldDB" id="A0AAN7PVD7"/>
<dbReference type="EMBL" id="JARPUR010000004">
    <property type="protein sequence ID" value="KAK4878389.1"/>
    <property type="molecule type" value="Genomic_DNA"/>
</dbReference>
<organism evidence="2 3">
    <name type="scientific">Aquatica leii</name>
    <dbReference type="NCBI Taxonomy" id="1421715"/>
    <lineage>
        <taxon>Eukaryota</taxon>
        <taxon>Metazoa</taxon>
        <taxon>Ecdysozoa</taxon>
        <taxon>Arthropoda</taxon>
        <taxon>Hexapoda</taxon>
        <taxon>Insecta</taxon>
        <taxon>Pterygota</taxon>
        <taxon>Neoptera</taxon>
        <taxon>Endopterygota</taxon>
        <taxon>Coleoptera</taxon>
        <taxon>Polyphaga</taxon>
        <taxon>Elateriformia</taxon>
        <taxon>Elateroidea</taxon>
        <taxon>Lampyridae</taxon>
        <taxon>Luciolinae</taxon>
        <taxon>Aquatica</taxon>
    </lineage>
</organism>